<dbReference type="PANTHER" id="PTHR33067">
    <property type="entry name" value="RNA-DIRECTED DNA POLYMERASE-RELATED"/>
    <property type="match status" value="1"/>
</dbReference>
<evidence type="ECO:0000313" key="2">
    <source>
        <dbReference type="EMBL" id="GJT62221.1"/>
    </source>
</evidence>
<comment type="caution">
    <text evidence="2">The sequence shown here is derived from an EMBL/GenBank/DDBJ whole genome shotgun (WGS) entry which is preliminary data.</text>
</comment>
<protein>
    <recommendedName>
        <fullName evidence="4">Reverse transcriptase domain-containing protein</fullName>
    </recommendedName>
</protein>
<reference evidence="2" key="1">
    <citation type="journal article" date="2022" name="Int. J. Mol. Sci.">
        <title>Draft Genome of Tanacetum Coccineum: Genomic Comparison of Closely Related Tanacetum-Family Plants.</title>
        <authorList>
            <person name="Yamashiro T."/>
            <person name="Shiraishi A."/>
            <person name="Nakayama K."/>
            <person name="Satake H."/>
        </authorList>
    </citation>
    <scope>NUCLEOTIDE SEQUENCE</scope>
</reference>
<organism evidence="2 3">
    <name type="scientific">Tanacetum coccineum</name>
    <dbReference type="NCBI Taxonomy" id="301880"/>
    <lineage>
        <taxon>Eukaryota</taxon>
        <taxon>Viridiplantae</taxon>
        <taxon>Streptophyta</taxon>
        <taxon>Embryophyta</taxon>
        <taxon>Tracheophyta</taxon>
        <taxon>Spermatophyta</taxon>
        <taxon>Magnoliopsida</taxon>
        <taxon>eudicotyledons</taxon>
        <taxon>Gunneridae</taxon>
        <taxon>Pentapetalae</taxon>
        <taxon>asterids</taxon>
        <taxon>campanulids</taxon>
        <taxon>Asterales</taxon>
        <taxon>Asteraceae</taxon>
        <taxon>Asteroideae</taxon>
        <taxon>Anthemideae</taxon>
        <taxon>Anthemidinae</taxon>
        <taxon>Tanacetum</taxon>
    </lineage>
</organism>
<evidence type="ECO:0000313" key="3">
    <source>
        <dbReference type="Proteomes" id="UP001151760"/>
    </source>
</evidence>
<sequence length="629" mass="70522">MIQQVQLSYQYHGLPGDDANKHIDKFLTVTQSMKQNGVPHDVLRLCLFLYSLTHHATTWFDRLPKNSIHIWEEMLPDESLFEAWERYKLSIDRCPNHNMLHVTQIDTFYNALTLRHRDTINVAAGGTFMKSKSMLLIQVARLVVVHIIVPSVKLLVASLKGTYMLLRGTTMREGALLSNTIPNPREEIKVITTRSGITLAGPSVPSPNPPSSSKEVERDSKTTMDQVHISSSESIARVPSPVIQPAPASKSNETPERNPHQPPIPYPSSFAKALAQIPKYAKMLKYLLTNKEKLLELSNTPLNENCSAVLLKKLPEKLGDPGKFLIPCDFSDLEECLALADLELANRSVAYPVDFVVVDYDVDPRVPLRANGVITPLGSFSTQLLVLWHQKVKGGTTLVATFDAIYKRCNRLKKSSENEVDLMKRTRGIYRDENKNNAFNPEDAWVVLRKHSKWDAPSPAPVDLTEGENVPDEHVPAVNTEELFSPDARPRPPADVAALFWCYGVMTHGALILGRRFLRTACDLVDVHREELTLRVGDEKLIFNVESTSKYPHKHGDESINQIDIIDTTCEDHFHEVLNVQKSIHPLSGSPTPSDPVVASLSPFLTPFGDSDFGIYSLKDENEQNRARD</sequence>
<reference evidence="2" key="2">
    <citation type="submission" date="2022-01" db="EMBL/GenBank/DDBJ databases">
        <authorList>
            <person name="Yamashiro T."/>
            <person name="Shiraishi A."/>
            <person name="Satake H."/>
            <person name="Nakayama K."/>
        </authorList>
    </citation>
    <scope>NUCLEOTIDE SEQUENCE</scope>
</reference>
<gene>
    <name evidence="2" type="ORF">Tco_1005754</name>
</gene>
<dbReference type="EMBL" id="BQNB010017356">
    <property type="protein sequence ID" value="GJT62221.1"/>
    <property type="molecule type" value="Genomic_DNA"/>
</dbReference>
<proteinExistence type="predicted"/>
<accession>A0ABQ5FG81</accession>
<feature type="compositionally biased region" description="Polar residues" evidence="1">
    <location>
        <begin position="223"/>
        <end position="234"/>
    </location>
</feature>
<dbReference type="Proteomes" id="UP001151760">
    <property type="component" value="Unassembled WGS sequence"/>
</dbReference>
<evidence type="ECO:0000256" key="1">
    <source>
        <dbReference type="SAM" id="MobiDB-lite"/>
    </source>
</evidence>
<keyword evidence="3" id="KW-1185">Reference proteome</keyword>
<evidence type="ECO:0008006" key="4">
    <source>
        <dbReference type="Google" id="ProtNLM"/>
    </source>
</evidence>
<dbReference type="PANTHER" id="PTHR33067:SF35">
    <property type="entry name" value="ASPARTIC PEPTIDASE DDI1-TYPE DOMAIN-CONTAINING PROTEIN"/>
    <property type="match status" value="1"/>
</dbReference>
<name>A0ABQ5FG81_9ASTR</name>
<feature type="region of interest" description="Disordered" evidence="1">
    <location>
        <begin position="198"/>
        <end position="264"/>
    </location>
</feature>